<dbReference type="Proteomes" id="UP001560267">
    <property type="component" value="Unassembled WGS sequence"/>
</dbReference>
<evidence type="ECO:0000313" key="5">
    <source>
        <dbReference type="Proteomes" id="UP001560267"/>
    </source>
</evidence>
<accession>A0ABV3Y1H1</accession>
<name>A0ABV3Y1H1_9ACTN</name>
<organism evidence="4 5">
    <name type="scientific">Ferrimicrobium acidiphilum</name>
    <dbReference type="NCBI Taxonomy" id="121039"/>
    <lineage>
        <taxon>Bacteria</taxon>
        <taxon>Bacillati</taxon>
        <taxon>Actinomycetota</taxon>
        <taxon>Acidimicrobiia</taxon>
        <taxon>Acidimicrobiales</taxon>
        <taxon>Acidimicrobiaceae</taxon>
        <taxon>Ferrimicrobium</taxon>
    </lineage>
</organism>
<reference evidence="4 5" key="1">
    <citation type="submission" date="2024-07" db="EMBL/GenBank/DDBJ databases">
        <title>Draft Genome Sequence of Ferrimicrobium acidiphilum Strain YE2023, Isolated from a Pulp of Bioleach Reactor.</title>
        <authorList>
            <person name="Elkina Y.A."/>
            <person name="Bulaeva A.G."/>
            <person name="Beletsky A.V."/>
            <person name="Mardanov A.V."/>
        </authorList>
    </citation>
    <scope>NUCLEOTIDE SEQUENCE [LARGE SCALE GENOMIC DNA]</scope>
    <source>
        <strain evidence="4 5">YE2023</strain>
    </source>
</reference>
<feature type="region of interest" description="Disordered" evidence="1">
    <location>
        <begin position="86"/>
        <end position="120"/>
    </location>
</feature>
<dbReference type="RefSeq" id="WP_298403211.1">
    <property type="nucleotide sequence ID" value="NZ_JBFSHR010000010.1"/>
</dbReference>
<feature type="transmembrane region" description="Helical" evidence="2">
    <location>
        <begin position="220"/>
        <end position="243"/>
    </location>
</feature>
<evidence type="ECO:0000256" key="2">
    <source>
        <dbReference type="SAM" id="Phobius"/>
    </source>
</evidence>
<feature type="compositionally biased region" description="Low complexity" evidence="1">
    <location>
        <begin position="263"/>
        <end position="289"/>
    </location>
</feature>
<gene>
    <name evidence="4" type="ORF">AB6A68_04295</name>
</gene>
<dbReference type="Pfam" id="PF13464">
    <property type="entry name" value="RodZ_C"/>
    <property type="match status" value="1"/>
</dbReference>
<keyword evidence="2" id="KW-0812">Transmembrane</keyword>
<keyword evidence="2" id="KW-1133">Transmembrane helix</keyword>
<evidence type="ECO:0000259" key="3">
    <source>
        <dbReference type="Pfam" id="PF13464"/>
    </source>
</evidence>
<feature type="region of interest" description="Disordered" evidence="1">
    <location>
        <begin position="251"/>
        <end position="307"/>
    </location>
</feature>
<protein>
    <submittedName>
        <fullName evidence="4">DUF4115 domain-containing protein</fullName>
    </submittedName>
</protein>
<feature type="domain" description="Cytoskeleton protein RodZ-like C-terminal" evidence="3">
    <location>
        <begin position="330"/>
        <end position="396"/>
    </location>
</feature>
<dbReference type="EMBL" id="JBFSHR010000010">
    <property type="protein sequence ID" value="MEX6429054.1"/>
    <property type="molecule type" value="Genomic_DNA"/>
</dbReference>
<proteinExistence type="predicted"/>
<feature type="compositionally biased region" description="Low complexity" evidence="1">
    <location>
        <begin position="298"/>
        <end position="307"/>
    </location>
</feature>
<keyword evidence="5" id="KW-1185">Reference proteome</keyword>
<evidence type="ECO:0000313" key="4">
    <source>
        <dbReference type="EMBL" id="MEX6429054.1"/>
    </source>
</evidence>
<evidence type="ECO:0000256" key="1">
    <source>
        <dbReference type="SAM" id="MobiDB-lite"/>
    </source>
</evidence>
<keyword evidence="2" id="KW-0472">Membrane</keyword>
<dbReference type="InterPro" id="IPR025194">
    <property type="entry name" value="RodZ-like_C"/>
</dbReference>
<comment type="caution">
    <text evidence="4">The sequence shown here is derived from an EMBL/GenBank/DDBJ whole genome shotgun (WGS) entry which is preliminary data.</text>
</comment>
<sequence>MAVIIVFIAAFIGLAVVARIGLSSSVRERRSMSGHRQTLETISKVTDTPLADRDVRAFKVEPMRPVRLDLSKLDDLTDPDLIRITAPVSDNDAPRAAQPSKSEPVDVGDSMDAPATPEAVPAPKVVEEVRADAETVEVPAEPESSEALSSSGQSNAATAFVIGEDGVVDGDLTAQLPGVQSQPTQTMPVFEDSGVDEQDFAPRHPEVGQHRVYSTGRRSLPLSAMVVGAGAIAVVLGVGFFALGRNSSSTSPPLITATKRSHSSPTSTKSGSSSKKTAAVKSSQKSSGKSTGGGGGSSPSSAATPTSFSPVSANSSYATFDIPGGARTIVVSASQPCWVADSDSANGPLLWDETLPAGGSYTISSNASSLWIKVGNAHEFHMQVNGLPVSFSSPPGVFAFDLVATSG</sequence>